<evidence type="ECO:0000256" key="12">
    <source>
        <dbReference type="ARBA" id="ARBA00023136"/>
    </source>
</evidence>
<keyword evidence="9 13" id="KW-0249">Electron transport</keyword>
<reference evidence="14 16" key="1">
    <citation type="submission" date="2015-04" db="EMBL/GenBank/DDBJ databases">
        <title>Genome sequence of Kerstersia gyiorum CG1.</title>
        <authorList>
            <person name="Greninger A.L."/>
            <person name="Kozyreva V."/>
            <person name="Chaturvedi V."/>
        </authorList>
    </citation>
    <scope>NUCLEOTIDE SEQUENCE [LARGE SCALE GENOMIC DNA]</scope>
    <source>
        <strain evidence="14 16">CG1</strain>
    </source>
</reference>
<evidence type="ECO:0000256" key="13">
    <source>
        <dbReference type="PIRNR" id="PIRNR006446"/>
    </source>
</evidence>
<feature type="transmembrane region" description="Helical" evidence="13">
    <location>
        <begin position="426"/>
        <end position="447"/>
    </location>
</feature>
<dbReference type="GO" id="GO:0070069">
    <property type="term" value="C:cytochrome complex"/>
    <property type="evidence" value="ECO:0007669"/>
    <property type="project" value="UniProtKB-UniRule"/>
</dbReference>
<comment type="subcellular location">
    <subcellularLocation>
        <location evidence="1">Cell inner membrane</location>
        <topology evidence="1">Multi-pass membrane protein</topology>
    </subcellularLocation>
</comment>
<feature type="transmembrane region" description="Helical" evidence="13">
    <location>
        <begin position="20"/>
        <end position="43"/>
    </location>
</feature>
<dbReference type="STRING" id="206506.AAV32_02630"/>
<sequence>MFEFDVVGLSRLQFAATALFHFIFVPLTLGLSFLLAIMETIYFVSGKDIWRRMTLFWGTLFGINFAIGVGTGVVMEFQFGMNWSYYSHYVGDIFGAPLAIEGLMAFFLEATFIGLFFFGWNRMSKRAHLIVTWLVALGTNFSALWILVANGWMQYPVGAIFNPDTMRMEMTSFVEVILNPVAQAKFLHTVIAGYITGSMFLVAVSAWYLLRRRNVDLAKRSILVGSAFGMLVSLGSITLGDESGYLIGEHQQMKIAALEAMWETEPAPAPFNVIAIPNQAEMKNDFAIQIPWVMGLIGTRSFTEVMPGIHELIERAEGRVAEGIKAYSALEAVRANPADIEAKTYFTENWRNLGYGLLLKKYRDDIANATPEEVAMAARDTLPDVWPLFYGFRIMVALGFYFLIFFSIMFWLSVKNRVGAMTPGRLKFLMWNIFTPWVAIECGWFVAEYGRQPWVIDGILPTAYAASALSVTQLSISLAIYVTLYVTLFIIGTKVMLHAIRKGPDYYAPVIANSKPDTAAGRGVKPAVQH</sequence>
<dbReference type="OrthoDB" id="9807042at2"/>
<feature type="transmembrane region" description="Helical" evidence="13">
    <location>
        <begin position="390"/>
        <end position="414"/>
    </location>
</feature>
<feature type="transmembrane region" description="Helical" evidence="13">
    <location>
        <begin position="94"/>
        <end position="118"/>
    </location>
</feature>
<dbReference type="GO" id="GO:0005886">
    <property type="term" value="C:plasma membrane"/>
    <property type="evidence" value="ECO:0007669"/>
    <property type="project" value="UniProtKB-SubCell"/>
</dbReference>
<proteinExistence type="inferred from homology"/>
<evidence type="ECO:0000256" key="8">
    <source>
        <dbReference type="ARBA" id="ARBA00022723"/>
    </source>
</evidence>
<dbReference type="GO" id="GO:0009055">
    <property type="term" value="F:electron transfer activity"/>
    <property type="evidence" value="ECO:0007669"/>
    <property type="project" value="UniProtKB-UniRule"/>
</dbReference>
<protein>
    <submittedName>
        <fullName evidence="15">Cytochrome bd-I ubiquinol oxidase subunit 1 apoprotein</fullName>
    </submittedName>
    <submittedName>
        <fullName evidence="14">Cytochrome d terminal oxidase subunit 1</fullName>
    </submittedName>
</protein>
<evidence type="ECO:0000313" key="15">
    <source>
        <dbReference type="EMBL" id="RZS73525.1"/>
    </source>
</evidence>
<comment type="caution">
    <text evidence="14">The sequence shown here is derived from an EMBL/GenBank/DDBJ whole genome shotgun (WGS) entry which is preliminary data.</text>
</comment>
<dbReference type="PANTHER" id="PTHR30365:SF0">
    <property type="entry name" value="CYTOCHROME BD-I UBIQUINOL OXIDASE SUBUNIT 1"/>
    <property type="match status" value="1"/>
</dbReference>
<evidence type="ECO:0000256" key="10">
    <source>
        <dbReference type="ARBA" id="ARBA00022989"/>
    </source>
</evidence>
<feature type="transmembrane region" description="Helical" evidence="13">
    <location>
        <begin position="55"/>
        <end position="74"/>
    </location>
</feature>
<evidence type="ECO:0000313" key="14">
    <source>
        <dbReference type="EMBL" id="KKO73201.1"/>
    </source>
</evidence>
<feature type="transmembrane region" description="Helical" evidence="13">
    <location>
        <begin position="186"/>
        <end position="210"/>
    </location>
</feature>
<keyword evidence="10 13" id="KW-1133">Transmembrane helix</keyword>
<dbReference type="InterPro" id="IPR002585">
    <property type="entry name" value="Cyt-d_ubiquinol_oxidase_su_1"/>
</dbReference>
<evidence type="ECO:0000256" key="1">
    <source>
        <dbReference type="ARBA" id="ARBA00004429"/>
    </source>
</evidence>
<dbReference type="Proteomes" id="UP000292039">
    <property type="component" value="Unassembled WGS sequence"/>
</dbReference>
<dbReference type="GO" id="GO:0046872">
    <property type="term" value="F:metal ion binding"/>
    <property type="evidence" value="ECO:0007669"/>
    <property type="project" value="UniProtKB-UniRule"/>
</dbReference>
<comment type="similarity">
    <text evidence="2 13">Belongs to the cytochrome ubiquinol oxidase subunit 1 family.</text>
</comment>
<keyword evidence="3 13" id="KW-0813">Transport</keyword>
<organism evidence="14 16">
    <name type="scientific">Kerstersia gyiorum</name>
    <dbReference type="NCBI Taxonomy" id="206506"/>
    <lineage>
        <taxon>Bacteria</taxon>
        <taxon>Pseudomonadati</taxon>
        <taxon>Pseudomonadota</taxon>
        <taxon>Betaproteobacteria</taxon>
        <taxon>Burkholderiales</taxon>
        <taxon>Alcaligenaceae</taxon>
        <taxon>Kerstersia</taxon>
    </lineage>
</organism>
<evidence type="ECO:0000313" key="16">
    <source>
        <dbReference type="Proteomes" id="UP000078084"/>
    </source>
</evidence>
<dbReference type="GO" id="GO:0020037">
    <property type="term" value="F:heme binding"/>
    <property type="evidence" value="ECO:0007669"/>
    <property type="project" value="TreeGrafter"/>
</dbReference>
<dbReference type="Pfam" id="PF01654">
    <property type="entry name" value="Cyt_bd_oxida_I"/>
    <property type="match status" value="1"/>
</dbReference>
<evidence type="ECO:0000256" key="2">
    <source>
        <dbReference type="ARBA" id="ARBA00009819"/>
    </source>
</evidence>
<evidence type="ECO:0000256" key="3">
    <source>
        <dbReference type="ARBA" id="ARBA00022448"/>
    </source>
</evidence>
<evidence type="ECO:0000256" key="4">
    <source>
        <dbReference type="ARBA" id="ARBA00022475"/>
    </source>
</evidence>
<keyword evidence="6 13" id="KW-0349">Heme</keyword>
<dbReference type="PANTHER" id="PTHR30365">
    <property type="entry name" value="CYTOCHROME D UBIQUINOL OXIDASE"/>
    <property type="match status" value="1"/>
</dbReference>
<reference evidence="15 17" key="2">
    <citation type="submission" date="2019-02" db="EMBL/GenBank/DDBJ databases">
        <title>Genomic Encyclopedia of Type Strains, Phase IV (KMG-IV): sequencing the most valuable type-strain genomes for metagenomic binning, comparative biology and taxonomic classification.</title>
        <authorList>
            <person name="Goeker M."/>
        </authorList>
    </citation>
    <scope>NUCLEOTIDE SEQUENCE [LARGE SCALE GENOMIC DNA]</scope>
    <source>
        <strain evidence="15 17">DSM 16618</strain>
    </source>
</reference>
<evidence type="ECO:0000313" key="17">
    <source>
        <dbReference type="Proteomes" id="UP000292039"/>
    </source>
</evidence>
<dbReference type="PIRSF" id="PIRSF006446">
    <property type="entry name" value="Cyt_quinol_oxidase_1"/>
    <property type="match status" value="1"/>
</dbReference>
<accession>A0A171KWD4</accession>
<keyword evidence="4 13" id="KW-1003">Cell membrane</keyword>
<evidence type="ECO:0000256" key="9">
    <source>
        <dbReference type="ARBA" id="ARBA00022982"/>
    </source>
</evidence>
<feature type="transmembrane region" description="Helical" evidence="13">
    <location>
        <begin position="222"/>
        <end position="240"/>
    </location>
</feature>
<dbReference type="EMBL" id="SGWZ01000001">
    <property type="protein sequence ID" value="RZS73525.1"/>
    <property type="molecule type" value="Genomic_DNA"/>
</dbReference>
<dbReference type="AlphaFoldDB" id="A0A171KWD4"/>
<dbReference type="PATRIC" id="fig|206506.3.peg.578"/>
<gene>
    <name evidence="14" type="ORF">AAV32_02630</name>
    <name evidence="15" type="ORF">EV679_0721</name>
</gene>
<dbReference type="EMBL" id="LBNE01000001">
    <property type="protein sequence ID" value="KKO73201.1"/>
    <property type="molecule type" value="Genomic_DNA"/>
</dbReference>
<evidence type="ECO:0000256" key="7">
    <source>
        <dbReference type="ARBA" id="ARBA00022692"/>
    </source>
</evidence>
<evidence type="ECO:0000256" key="5">
    <source>
        <dbReference type="ARBA" id="ARBA00022519"/>
    </source>
</evidence>
<dbReference type="GO" id="GO:0019646">
    <property type="term" value="P:aerobic electron transport chain"/>
    <property type="evidence" value="ECO:0007669"/>
    <property type="project" value="InterPro"/>
</dbReference>
<keyword evidence="16" id="KW-1185">Reference proteome</keyword>
<dbReference type="GO" id="GO:0016682">
    <property type="term" value="F:oxidoreductase activity, acting on diphenols and related substances as donors, oxygen as acceptor"/>
    <property type="evidence" value="ECO:0007669"/>
    <property type="project" value="TreeGrafter"/>
</dbReference>
<feature type="transmembrane region" description="Helical" evidence="13">
    <location>
        <begin position="467"/>
        <end position="492"/>
    </location>
</feature>
<name>A0A171KWD4_9BURK</name>
<keyword evidence="7 13" id="KW-0812">Transmembrane</keyword>
<dbReference type="Proteomes" id="UP000078084">
    <property type="component" value="Unassembled WGS sequence"/>
</dbReference>
<feature type="transmembrane region" description="Helical" evidence="13">
    <location>
        <begin position="130"/>
        <end position="148"/>
    </location>
</feature>
<dbReference type="GeneID" id="99727774"/>
<keyword evidence="5" id="KW-0997">Cell inner membrane</keyword>
<keyword evidence="12 13" id="KW-0472">Membrane</keyword>
<dbReference type="RefSeq" id="WP_068367243.1">
    <property type="nucleotide sequence ID" value="NZ_CBCSEB010000002.1"/>
</dbReference>
<keyword evidence="8 13" id="KW-0479">Metal-binding</keyword>
<keyword evidence="11 13" id="KW-0408">Iron</keyword>
<evidence type="ECO:0000256" key="11">
    <source>
        <dbReference type="ARBA" id="ARBA00023004"/>
    </source>
</evidence>
<evidence type="ECO:0000256" key="6">
    <source>
        <dbReference type="ARBA" id="ARBA00022617"/>
    </source>
</evidence>